<feature type="transmembrane region" description="Helical" evidence="1">
    <location>
        <begin position="160"/>
        <end position="178"/>
    </location>
</feature>
<keyword evidence="1" id="KW-0472">Membrane</keyword>
<evidence type="ECO:0000313" key="4">
    <source>
        <dbReference type="Proteomes" id="UP000194948"/>
    </source>
</evidence>
<keyword evidence="4" id="KW-1185">Reference proteome</keyword>
<feature type="transmembrane region" description="Helical" evidence="1">
    <location>
        <begin position="118"/>
        <end position="140"/>
    </location>
</feature>
<dbReference type="PANTHER" id="PTHR40448">
    <property type="entry name" value="TWO-COMPONENT SENSOR HISTIDINE KINASE"/>
    <property type="match status" value="1"/>
</dbReference>
<evidence type="ECO:0000313" key="3">
    <source>
        <dbReference type="EMBL" id="WYK01375.1"/>
    </source>
</evidence>
<dbReference type="RefSeq" id="WP_086314948.1">
    <property type="nucleotide sequence ID" value="NZ_CP147244.1"/>
</dbReference>
<dbReference type="SUPFAM" id="SSF55874">
    <property type="entry name" value="ATPase domain of HSP90 chaperone/DNA topoisomerase II/histidine kinase"/>
    <property type="match status" value="1"/>
</dbReference>
<dbReference type="Proteomes" id="UP000194948">
    <property type="component" value="Chromosome"/>
</dbReference>
<reference evidence="4" key="1">
    <citation type="submission" date="2017-05" db="EMBL/GenBank/DDBJ databases">
        <title>The Genome Sequence of EEnterococcus faecalis 9F2_4866.</title>
        <authorList>
            <consortium name="The Broad Institute Genomics Platform"/>
            <consortium name="The Broad Institute Genomic Center for Infectious Diseases"/>
            <person name="Earl A."/>
            <person name="Manson A."/>
            <person name="Schwartman J."/>
            <person name="Gilmore M."/>
            <person name="Abouelleil A."/>
            <person name="Cao P."/>
            <person name="Chapman S."/>
            <person name="Cusick C."/>
            <person name="Shea T."/>
            <person name="Young S."/>
            <person name="Neafsey D."/>
            <person name="Nusbaum C."/>
            <person name="Birren B."/>
        </authorList>
    </citation>
    <scope>NUCLEOTIDE SEQUENCE [LARGE SCALE GENOMIC DNA]</scope>
    <source>
        <strain evidence="4">7F3_DIV0205</strain>
    </source>
</reference>
<dbReference type="GO" id="GO:0016301">
    <property type="term" value="F:kinase activity"/>
    <property type="evidence" value="ECO:0007669"/>
    <property type="project" value="UniProtKB-KW"/>
</dbReference>
<accession>A0AAQ3Y808</accession>
<feature type="transmembrane region" description="Helical" evidence="1">
    <location>
        <begin position="83"/>
        <end position="106"/>
    </location>
</feature>
<name>A0AAQ3Y808_9ENTE</name>
<dbReference type="InterPro" id="IPR032834">
    <property type="entry name" value="NatK-like_C"/>
</dbReference>
<feature type="domain" description="Sensor histidine kinase NatK-like C-terminal" evidence="2">
    <location>
        <begin position="329"/>
        <end position="431"/>
    </location>
</feature>
<dbReference type="AlphaFoldDB" id="A0AAQ3Y808"/>
<keyword evidence="3" id="KW-0808">Transferase</keyword>
<proteinExistence type="predicted"/>
<dbReference type="EMBL" id="CP147244">
    <property type="protein sequence ID" value="WYK01375.1"/>
    <property type="molecule type" value="Genomic_DNA"/>
</dbReference>
<organism evidence="3 4">
    <name type="scientific">Candidatus Enterococcus palustris</name>
    <dbReference type="NCBI Taxonomy" id="1834189"/>
    <lineage>
        <taxon>Bacteria</taxon>
        <taxon>Bacillati</taxon>
        <taxon>Bacillota</taxon>
        <taxon>Bacilli</taxon>
        <taxon>Lactobacillales</taxon>
        <taxon>Enterococcaceae</taxon>
        <taxon>Enterococcus</taxon>
    </lineage>
</organism>
<dbReference type="PANTHER" id="PTHR40448:SF1">
    <property type="entry name" value="TWO-COMPONENT SENSOR HISTIDINE KINASE"/>
    <property type="match status" value="1"/>
</dbReference>
<protein>
    <submittedName>
        <fullName evidence="3">Two-component system, LytTR family, sensor histidine kinase AgrC</fullName>
    </submittedName>
</protein>
<dbReference type="GO" id="GO:0042802">
    <property type="term" value="F:identical protein binding"/>
    <property type="evidence" value="ECO:0007669"/>
    <property type="project" value="TreeGrafter"/>
</dbReference>
<dbReference type="Gene3D" id="3.30.565.10">
    <property type="entry name" value="Histidine kinase-like ATPase, C-terminal domain"/>
    <property type="match status" value="1"/>
</dbReference>
<evidence type="ECO:0000259" key="2">
    <source>
        <dbReference type="Pfam" id="PF14501"/>
    </source>
</evidence>
<reference evidence="3 4" key="2">
    <citation type="submission" date="2024-03" db="EMBL/GenBank/DDBJ databases">
        <title>The Genome Sequence of Enterococcus sp. DIV0205d.</title>
        <authorList>
            <consortium name="The Broad Institute Genomics Platform"/>
            <consortium name="The Broad Institute Microbial Omics Core"/>
            <consortium name="The Broad Institute Genomic Center for Infectious Diseases"/>
            <person name="Earl A."/>
            <person name="Manson A."/>
            <person name="Gilmore M."/>
            <person name="Schwartman J."/>
            <person name="Shea T."/>
            <person name="Abouelleil A."/>
            <person name="Cao P."/>
            <person name="Chapman S."/>
            <person name="Cusick C."/>
            <person name="Young S."/>
            <person name="Neafsey D."/>
            <person name="Nusbaum C."/>
            <person name="Birren B."/>
        </authorList>
    </citation>
    <scope>NUCLEOTIDE SEQUENCE [LARGE SCALE GENOMIC DNA]</scope>
    <source>
        <strain evidence="3 4">7F3_DIV0205</strain>
    </source>
</reference>
<feature type="transmembrane region" description="Helical" evidence="1">
    <location>
        <begin position="6"/>
        <end position="24"/>
    </location>
</feature>
<dbReference type="Pfam" id="PF14501">
    <property type="entry name" value="HATPase_c_5"/>
    <property type="match status" value="1"/>
</dbReference>
<dbReference type="InterPro" id="IPR036890">
    <property type="entry name" value="HATPase_C_sf"/>
</dbReference>
<evidence type="ECO:0000256" key="1">
    <source>
        <dbReference type="SAM" id="Phobius"/>
    </source>
</evidence>
<keyword evidence="3" id="KW-0418">Kinase</keyword>
<sequence length="437" mass="50764">MEASVLTIVTTLFAVNLLQTCWIVGYKKYFSPQQTFILTGYMFFLLLINYFISTNFSFSLLIPFILIESGFILYFTKSWALTLLYSILQNMVMLISWLFTWDIIYISRLKDIISPEQFLFFKPIAIISQQLLQVALLLIVKKISSKYSIFNSIAQLQKKYIATSVFGFVLLYSLNILRQGSIVQFGLLPFFQLTLILLALSIVFCYLIYIISRFYQQQTQISLLSKKTARELQNIDLANEFRHDYRNILLSLNTYLDQKQFEQASTYLSSIINYSKSFTETNYYAQISTINIPAVQGLLLHFFEKCANLKIPVQFFTDQNISDFDLTINLVDFIRCLSILLDNAVEASVAVEKPLIQLTMIHKNQDLFIEVKNKSEAPIVIEKIFKNNFTTKKGHQGKGIPIFVKLLKQYRKVTYSFSRENNFFVASFTLPTNRLKK</sequence>
<gene>
    <name evidence="3" type="ORF">A5821_002512</name>
</gene>
<keyword evidence="1" id="KW-1133">Transmembrane helix</keyword>
<feature type="transmembrane region" description="Helical" evidence="1">
    <location>
        <begin position="190"/>
        <end position="211"/>
    </location>
</feature>
<keyword evidence="1" id="KW-0812">Transmembrane</keyword>